<feature type="region of interest" description="Disordered" evidence="1">
    <location>
        <begin position="1"/>
        <end position="24"/>
    </location>
</feature>
<evidence type="ECO:0000313" key="3">
    <source>
        <dbReference type="Proteomes" id="UP000007879"/>
    </source>
</evidence>
<name>A0AAN0IP32_AMPQE</name>
<sequence>MEDQDEDSVENAAEDEPPKKKTRLTLSLKKRFKKMSQSEVSEARRGYVPNSTHGCNNWALNNFKSLLASLKDGEGQEQYPPHILLSNDPKLLCSCLCSYVMKTRKENDDKDPNFISLHNVMDSYFRQLHGEGIEARPYNSDLVNAEEEEQLRVSRVMGIDNPRELLHAIFFYCGLNLCLRGGEEHRSLKV</sequence>
<dbReference type="KEGG" id="aqu:105313420"/>
<dbReference type="Proteomes" id="UP000007879">
    <property type="component" value="Unassembled WGS sequence"/>
</dbReference>
<protein>
    <recommendedName>
        <fullName evidence="4">DUF3504 domain-containing protein</fullName>
    </recommendedName>
</protein>
<evidence type="ECO:0008006" key="4">
    <source>
        <dbReference type="Google" id="ProtNLM"/>
    </source>
</evidence>
<proteinExistence type="predicted"/>
<evidence type="ECO:0000313" key="2">
    <source>
        <dbReference type="EnsemblMetazoa" id="XP_011405176.1"/>
    </source>
</evidence>
<reference evidence="2" key="2">
    <citation type="submission" date="2024-06" db="UniProtKB">
        <authorList>
            <consortium name="EnsemblMetazoa"/>
        </authorList>
    </citation>
    <scope>IDENTIFICATION</scope>
</reference>
<keyword evidence="3" id="KW-1185">Reference proteome</keyword>
<reference evidence="3" key="1">
    <citation type="journal article" date="2010" name="Nature">
        <title>The Amphimedon queenslandica genome and the evolution of animal complexity.</title>
        <authorList>
            <person name="Srivastava M."/>
            <person name="Simakov O."/>
            <person name="Chapman J."/>
            <person name="Fahey B."/>
            <person name="Gauthier M.E."/>
            <person name="Mitros T."/>
            <person name="Richards G.S."/>
            <person name="Conaco C."/>
            <person name="Dacre M."/>
            <person name="Hellsten U."/>
            <person name="Larroux C."/>
            <person name="Putnam N.H."/>
            <person name="Stanke M."/>
            <person name="Adamska M."/>
            <person name="Darling A."/>
            <person name="Degnan S.M."/>
            <person name="Oakley T.H."/>
            <person name="Plachetzki D.C."/>
            <person name="Zhai Y."/>
            <person name="Adamski M."/>
            <person name="Calcino A."/>
            <person name="Cummins S.F."/>
            <person name="Goodstein D.M."/>
            <person name="Harris C."/>
            <person name="Jackson D.J."/>
            <person name="Leys S.P."/>
            <person name="Shu S."/>
            <person name="Woodcroft B.J."/>
            <person name="Vervoort M."/>
            <person name="Kosik K.S."/>
            <person name="Manning G."/>
            <person name="Degnan B.M."/>
            <person name="Rokhsar D.S."/>
        </authorList>
    </citation>
    <scope>NUCLEOTIDE SEQUENCE [LARGE SCALE GENOMIC DNA]</scope>
</reference>
<dbReference type="GeneID" id="105313420"/>
<dbReference type="AlphaFoldDB" id="A0AAN0IP32"/>
<organism evidence="2 3">
    <name type="scientific">Amphimedon queenslandica</name>
    <name type="common">Sponge</name>
    <dbReference type="NCBI Taxonomy" id="400682"/>
    <lineage>
        <taxon>Eukaryota</taxon>
        <taxon>Metazoa</taxon>
        <taxon>Porifera</taxon>
        <taxon>Demospongiae</taxon>
        <taxon>Heteroscleromorpha</taxon>
        <taxon>Haplosclerida</taxon>
        <taxon>Niphatidae</taxon>
        <taxon>Amphimedon</taxon>
    </lineage>
</organism>
<dbReference type="RefSeq" id="XP_011405176.1">
    <property type="nucleotide sequence ID" value="XM_011406874.1"/>
</dbReference>
<accession>A0AAN0IP32</accession>
<feature type="compositionally biased region" description="Acidic residues" evidence="1">
    <location>
        <begin position="1"/>
        <end position="15"/>
    </location>
</feature>
<evidence type="ECO:0000256" key="1">
    <source>
        <dbReference type="SAM" id="MobiDB-lite"/>
    </source>
</evidence>
<dbReference type="EnsemblMetazoa" id="XM_011406874.1">
    <property type="protein sequence ID" value="XP_011405176.1"/>
    <property type="gene ID" value="LOC105313420"/>
</dbReference>